<evidence type="ECO:0000313" key="1">
    <source>
        <dbReference type="EMBL" id="CAK9078239.1"/>
    </source>
</evidence>
<organism evidence="1 2">
    <name type="scientific">Durusdinium trenchii</name>
    <dbReference type="NCBI Taxonomy" id="1381693"/>
    <lineage>
        <taxon>Eukaryota</taxon>
        <taxon>Sar</taxon>
        <taxon>Alveolata</taxon>
        <taxon>Dinophyceae</taxon>
        <taxon>Suessiales</taxon>
        <taxon>Symbiodiniaceae</taxon>
        <taxon>Durusdinium</taxon>
    </lineage>
</organism>
<comment type="caution">
    <text evidence="1">The sequence shown here is derived from an EMBL/GenBank/DDBJ whole genome shotgun (WGS) entry which is preliminary data.</text>
</comment>
<name>A0ABP0PQS1_9DINO</name>
<evidence type="ECO:0000313" key="2">
    <source>
        <dbReference type="Proteomes" id="UP001642464"/>
    </source>
</evidence>
<gene>
    <name evidence="1" type="ORF">SCF082_LOCUS37437</name>
</gene>
<reference evidence="1 2" key="1">
    <citation type="submission" date="2024-02" db="EMBL/GenBank/DDBJ databases">
        <authorList>
            <person name="Chen Y."/>
            <person name="Shah S."/>
            <person name="Dougan E. K."/>
            <person name="Thang M."/>
            <person name="Chan C."/>
        </authorList>
    </citation>
    <scope>NUCLEOTIDE SEQUENCE [LARGE SCALE GENOMIC DNA]</scope>
</reference>
<accession>A0ABP0PQS1</accession>
<proteinExistence type="predicted"/>
<protein>
    <submittedName>
        <fullName evidence="1">Uncharacterized protein</fullName>
    </submittedName>
</protein>
<dbReference type="Proteomes" id="UP001642464">
    <property type="component" value="Unassembled WGS sequence"/>
</dbReference>
<sequence>MTEVRLSEHIAKGSLKFDPVCRTLVPALLAKADKLRRGKNKRTGAGAAALSLEADLGVAELGFALGQALNLKQVQQAFGLSRSLARNVCKHRLDYLNPQLPRFFAATDEQLSESISRAVALSGAAGTSGYMLIRDEVVYSKQWNLMYGLVPERPELPVAVGGIHQEHSVIRYDEKDGFPQLKQEYLASLNVSTVLKPVNSRSGLWQIQQLPRGYKTDKVTEFMDIGELCMKCCEQNSGLPPSVIAYDGHGVFEAVNAALLGLLPEEDMESKDFWSACQPKLSVSLPLFSCKALYFGDTPVFGSLDPKHCQK</sequence>
<dbReference type="EMBL" id="CAXAMM010038180">
    <property type="protein sequence ID" value="CAK9078239.1"/>
    <property type="molecule type" value="Genomic_DNA"/>
</dbReference>
<keyword evidence="2" id="KW-1185">Reference proteome</keyword>
<feature type="non-terminal residue" evidence="1">
    <location>
        <position position="311"/>
    </location>
</feature>